<sequence>MSSGIGAPGAALHRAWRLPGQGTAATVGTRRASSSPDRFTNALRSLSGVRESAASEPVQSVQHTAQDPAVAAVQSSASLRELGRA</sequence>
<dbReference type="EMBL" id="CABPSI010000005">
    <property type="protein sequence ID" value="VVE48877.1"/>
    <property type="molecule type" value="Genomic_DNA"/>
</dbReference>
<protein>
    <submittedName>
        <fullName evidence="2">Uncharacterized protein</fullName>
    </submittedName>
</protein>
<evidence type="ECO:0000313" key="3">
    <source>
        <dbReference type="Proteomes" id="UP000333828"/>
    </source>
</evidence>
<dbReference type="RefSeq" id="WP_150686016.1">
    <property type="nucleotide sequence ID" value="NZ_CABPSF010000006.1"/>
</dbReference>
<reference evidence="2 3" key="1">
    <citation type="submission" date="2019-08" db="EMBL/GenBank/DDBJ databases">
        <authorList>
            <person name="Peeters C."/>
        </authorList>
    </citation>
    <scope>NUCLEOTIDE SEQUENCE [LARGE SCALE GENOMIC DNA]</scope>
    <source>
        <strain evidence="2 3">LMG 31115</strain>
    </source>
</reference>
<organism evidence="2 3">
    <name type="scientific">Pandoraea iniqua</name>
    <dbReference type="NCBI Taxonomy" id="2508288"/>
    <lineage>
        <taxon>Bacteria</taxon>
        <taxon>Pseudomonadati</taxon>
        <taxon>Pseudomonadota</taxon>
        <taxon>Betaproteobacteria</taxon>
        <taxon>Burkholderiales</taxon>
        <taxon>Burkholderiaceae</taxon>
        <taxon>Pandoraea</taxon>
    </lineage>
</organism>
<dbReference type="AlphaFoldDB" id="A0A5E4XWL5"/>
<proteinExistence type="predicted"/>
<keyword evidence="3" id="KW-1185">Reference proteome</keyword>
<name>A0A5E4XWL5_9BURK</name>
<dbReference type="Proteomes" id="UP000333828">
    <property type="component" value="Unassembled WGS sequence"/>
</dbReference>
<accession>A0A5E4XWL5</accession>
<evidence type="ECO:0000256" key="1">
    <source>
        <dbReference type="SAM" id="MobiDB-lite"/>
    </source>
</evidence>
<gene>
    <name evidence="2" type="ORF">PIN31115_04548</name>
</gene>
<feature type="region of interest" description="Disordered" evidence="1">
    <location>
        <begin position="16"/>
        <end position="85"/>
    </location>
</feature>
<evidence type="ECO:0000313" key="2">
    <source>
        <dbReference type="EMBL" id="VVE48877.1"/>
    </source>
</evidence>
<feature type="compositionally biased region" description="Polar residues" evidence="1">
    <location>
        <begin position="23"/>
        <end position="44"/>
    </location>
</feature>